<dbReference type="Proteomes" id="UP000026941">
    <property type="component" value="Unassembled WGS sequence"/>
</dbReference>
<dbReference type="GO" id="GO:0000976">
    <property type="term" value="F:transcription cis-regulatory region binding"/>
    <property type="evidence" value="ECO:0007669"/>
    <property type="project" value="TreeGrafter"/>
</dbReference>
<dbReference type="AlphaFoldDB" id="A0AA87Q7Z0"/>
<dbReference type="InterPro" id="IPR009057">
    <property type="entry name" value="Homeodomain-like_sf"/>
</dbReference>
<keyword evidence="3" id="KW-0804">Transcription</keyword>
<evidence type="ECO:0000256" key="4">
    <source>
        <dbReference type="PROSITE-ProRule" id="PRU00335"/>
    </source>
</evidence>
<name>A0AA87Q7Z0_RHIRH</name>
<evidence type="ECO:0000313" key="7">
    <source>
        <dbReference type="Proteomes" id="UP000026941"/>
    </source>
</evidence>
<dbReference type="FunFam" id="1.10.10.60:FF:000141">
    <property type="entry name" value="TetR family transcriptional regulator"/>
    <property type="match status" value="1"/>
</dbReference>
<dbReference type="PANTHER" id="PTHR30055">
    <property type="entry name" value="HTH-TYPE TRANSCRIPTIONAL REGULATOR RUTR"/>
    <property type="match status" value="1"/>
</dbReference>
<accession>A0AA87Q7Z0</accession>
<organism evidence="6 7">
    <name type="scientific">Rhizobium rhizogenes NBRC 13257</name>
    <dbReference type="NCBI Taxonomy" id="1220581"/>
    <lineage>
        <taxon>Bacteria</taxon>
        <taxon>Pseudomonadati</taxon>
        <taxon>Pseudomonadota</taxon>
        <taxon>Alphaproteobacteria</taxon>
        <taxon>Hyphomicrobiales</taxon>
        <taxon>Rhizobiaceae</taxon>
        <taxon>Rhizobium/Agrobacterium group</taxon>
        <taxon>Rhizobium</taxon>
    </lineage>
</organism>
<reference evidence="6 7" key="1">
    <citation type="submission" date="2014-05" db="EMBL/GenBank/DDBJ databases">
        <title>Whole genome shotgun sequence of Rhizobium rhizogenes NBRC 13257.</title>
        <authorList>
            <person name="Katano-Makiyama Y."/>
            <person name="Hosoyama A."/>
            <person name="Hashimoto M."/>
            <person name="Hosoyama Y."/>
            <person name="Noguchi M."/>
            <person name="Tsuchikane K."/>
            <person name="Kimura A."/>
            <person name="Ohji S."/>
            <person name="Ichikawa N."/>
            <person name="Yamazoe A."/>
            <person name="Fujita N."/>
        </authorList>
    </citation>
    <scope>NUCLEOTIDE SEQUENCE [LARGE SCALE GENOMIC DNA]</scope>
    <source>
        <strain evidence="6 7">NBRC 13257</strain>
    </source>
</reference>
<dbReference type="SUPFAM" id="SSF46689">
    <property type="entry name" value="Homeodomain-like"/>
    <property type="match status" value="1"/>
</dbReference>
<dbReference type="Pfam" id="PF00440">
    <property type="entry name" value="TetR_N"/>
    <property type="match status" value="1"/>
</dbReference>
<evidence type="ECO:0000256" key="1">
    <source>
        <dbReference type="ARBA" id="ARBA00023015"/>
    </source>
</evidence>
<evidence type="ECO:0000256" key="2">
    <source>
        <dbReference type="ARBA" id="ARBA00023125"/>
    </source>
</evidence>
<dbReference type="InterPro" id="IPR039536">
    <property type="entry name" value="TetR_C_Proteobacteria"/>
</dbReference>
<dbReference type="PANTHER" id="PTHR30055:SF146">
    <property type="entry name" value="HTH-TYPE TRANSCRIPTIONAL DUAL REGULATOR CECR"/>
    <property type="match status" value="1"/>
</dbReference>
<dbReference type="PRINTS" id="PR00455">
    <property type="entry name" value="HTHTETR"/>
</dbReference>
<dbReference type="Gene3D" id="1.10.357.10">
    <property type="entry name" value="Tetracycline Repressor, domain 2"/>
    <property type="match status" value="1"/>
</dbReference>
<feature type="domain" description="HTH tetR-type" evidence="5">
    <location>
        <begin position="94"/>
        <end position="154"/>
    </location>
</feature>
<dbReference type="InterPro" id="IPR001647">
    <property type="entry name" value="HTH_TetR"/>
</dbReference>
<evidence type="ECO:0000313" key="6">
    <source>
        <dbReference type="EMBL" id="GAJ93994.1"/>
    </source>
</evidence>
<proteinExistence type="predicted"/>
<keyword evidence="2 4" id="KW-0238">DNA-binding</keyword>
<feature type="DNA-binding region" description="H-T-H motif" evidence="4">
    <location>
        <begin position="117"/>
        <end position="136"/>
    </location>
</feature>
<comment type="caution">
    <text evidence="6">The sequence shown here is derived from an EMBL/GenBank/DDBJ whole genome shotgun (WGS) entry which is preliminary data.</text>
</comment>
<keyword evidence="1" id="KW-0805">Transcription regulation</keyword>
<gene>
    <name evidence="6" type="ORF">RRH01S_07_01950</name>
</gene>
<dbReference type="Pfam" id="PF14246">
    <property type="entry name" value="TetR_C_7"/>
    <property type="match status" value="1"/>
</dbReference>
<dbReference type="PROSITE" id="PS50977">
    <property type="entry name" value="HTH_TETR_2"/>
    <property type="match status" value="1"/>
</dbReference>
<sequence length="297" mass="32726">MMMIFQKVSSAKAGLPSRRISLEGNSNLGGHRNATRPWEENAGSELRLTVSSIFLDTDVKLDTIVQIVNTHYLQPMNSRNAAALQTRTARPAQCLKRVPILDAAADVFCREGFSGASIDEIAAQACVSRQTIYNHYREKETLFIAVIADVTARANTAIFAALAAFPDKPQNLREDLAAFAINLNRNCLYNQDGKFLRKLVQSEGPRYPHLFEAWREHGPCKIGTAIGAIFARLHHQGLLHVPDCDIAARQFTALINADLQMTTLFGETPTEADIEISAQQGVDMFLRGYGVQAKALA</sequence>
<dbReference type="InterPro" id="IPR050109">
    <property type="entry name" value="HTH-type_TetR-like_transc_reg"/>
</dbReference>
<protein>
    <submittedName>
        <fullName evidence="6">TetR family transcriptional regulator</fullName>
    </submittedName>
</protein>
<dbReference type="Gene3D" id="1.10.10.60">
    <property type="entry name" value="Homeodomain-like"/>
    <property type="match status" value="1"/>
</dbReference>
<dbReference type="GO" id="GO:0003700">
    <property type="term" value="F:DNA-binding transcription factor activity"/>
    <property type="evidence" value="ECO:0007669"/>
    <property type="project" value="TreeGrafter"/>
</dbReference>
<dbReference type="EMBL" id="BAYX01000007">
    <property type="protein sequence ID" value="GAJ93994.1"/>
    <property type="molecule type" value="Genomic_DNA"/>
</dbReference>
<evidence type="ECO:0000259" key="5">
    <source>
        <dbReference type="PROSITE" id="PS50977"/>
    </source>
</evidence>
<evidence type="ECO:0000256" key="3">
    <source>
        <dbReference type="ARBA" id="ARBA00023163"/>
    </source>
</evidence>